<feature type="DNA-binding region" description="H-T-H motif" evidence="4">
    <location>
        <begin position="28"/>
        <end position="47"/>
    </location>
</feature>
<accession>A0ABU6NZ51</accession>
<dbReference type="Gene3D" id="1.10.357.10">
    <property type="entry name" value="Tetracycline Repressor, domain 2"/>
    <property type="match status" value="1"/>
</dbReference>
<evidence type="ECO:0000256" key="2">
    <source>
        <dbReference type="ARBA" id="ARBA00023125"/>
    </source>
</evidence>
<name>A0ABU6NZ51_9BACI</name>
<evidence type="ECO:0000256" key="3">
    <source>
        <dbReference type="ARBA" id="ARBA00023163"/>
    </source>
</evidence>
<evidence type="ECO:0000256" key="4">
    <source>
        <dbReference type="PROSITE-ProRule" id="PRU00335"/>
    </source>
</evidence>
<dbReference type="PRINTS" id="PR00455">
    <property type="entry name" value="HTHTETR"/>
</dbReference>
<evidence type="ECO:0000256" key="1">
    <source>
        <dbReference type="ARBA" id="ARBA00023015"/>
    </source>
</evidence>
<dbReference type="PROSITE" id="PS50977">
    <property type="entry name" value="HTH_TETR_2"/>
    <property type="match status" value="1"/>
</dbReference>
<dbReference type="InterPro" id="IPR001647">
    <property type="entry name" value="HTH_TetR"/>
</dbReference>
<protein>
    <submittedName>
        <fullName evidence="6">TetR/AcrR family transcriptional regulator</fullName>
    </submittedName>
</protein>
<proteinExistence type="predicted"/>
<keyword evidence="3" id="KW-0804">Transcription</keyword>
<evidence type="ECO:0000313" key="7">
    <source>
        <dbReference type="Proteomes" id="UP001342826"/>
    </source>
</evidence>
<keyword evidence="1" id="KW-0805">Transcription regulation</keyword>
<dbReference type="Pfam" id="PF00440">
    <property type="entry name" value="TetR_N"/>
    <property type="match status" value="1"/>
</dbReference>
<dbReference type="RefSeq" id="WP_066232626.1">
    <property type="nucleotide sequence ID" value="NZ_JARTFQ010000005.1"/>
</dbReference>
<dbReference type="SUPFAM" id="SSF46689">
    <property type="entry name" value="Homeodomain-like"/>
    <property type="match status" value="1"/>
</dbReference>
<dbReference type="SUPFAM" id="SSF48498">
    <property type="entry name" value="Tetracyclin repressor-like, C-terminal domain"/>
    <property type="match status" value="1"/>
</dbReference>
<dbReference type="Pfam" id="PF21993">
    <property type="entry name" value="TetR_C_13_2"/>
    <property type="match status" value="1"/>
</dbReference>
<organism evidence="6 7">
    <name type="scientific">Metabacillus fastidiosus</name>
    <dbReference type="NCBI Taxonomy" id="1458"/>
    <lineage>
        <taxon>Bacteria</taxon>
        <taxon>Bacillati</taxon>
        <taxon>Bacillota</taxon>
        <taxon>Bacilli</taxon>
        <taxon>Bacillales</taxon>
        <taxon>Bacillaceae</taxon>
        <taxon>Metabacillus</taxon>
    </lineage>
</organism>
<feature type="domain" description="HTH tetR-type" evidence="5">
    <location>
        <begin position="5"/>
        <end position="65"/>
    </location>
</feature>
<evidence type="ECO:0000313" key="6">
    <source>
        <dbReference type="EMBL" id="MED4402404.1"/>
    </source>
</evidence>
<gene>
    <name evidence="6" type="ORF">P9271_13870</name>
</gene>
<evidence type="ECO:0000259" key="5">
    <source>
        <dbReference type="PROSITE" id="PS50977"/>
    </source>
</evidence>
<keyword evidence="7" id="KW-1185">Reference proteome</keyword>
<dbReference type="InterPro" id="IPR054156">
    <property type="entry name" value="YxaF_TetR_C"/>
</dbReference>
<dbReference type="InterPro" id="IPR036271">
    <property type="entry name" value="Tet_transcr_reg_TetR-rel_C_sf"/>
</dbReference>
<reference evidence="6 7" key="1">
    <citation type="submission" date="2023-03" db="EMBL/GenBank/DDBJ databases">
        <title>Bacillus Genome Sequencing.</title>
        <authorList>
            <person name="Dunlap C."/>
        </authorList>
    </citation>
    <scope>NUCLEOTIDE SEQUENCE [LARGE SCALE GENOMIC DNA]</scope>
    <source>
        <strain evidence="6 7">NRS-1717</strain>
    </source>
</reference>
<keyword evidence="2 4" id="KW-0238">DNA-binding</keyword>
<dbReference type="InterPro" id="IPR009057">
    <property type="entry name" value="Homeodomain-like_sf"/>
</dbReference>
<dbReference type="GeneID" id="301142207"/>
<dbReference type="PANTHER" id="PTHR47506:SF3">
    <property type="entry name" value="HTH-TYPE TRANSCRIPTIONAL REGULATOR LMRA"/>
    <property type="match status" value="1"/>
</dbReference>
<dbReference type="EMBL" id="JARTFS010000011">
    <property type="protein sequence ID" value="MED4402404.1"/>
    <property type="molecule type" value="Genomic_DNA"/>
</dbReference>
<dbReference type="PANTHER" id="PTHR47506">
    <property type="entry name" value="TRANSCRIPTIONAL REGULATORY PROTEIN"/>
    <property type="match status" value="1"/>
</dbReference>
<comment type="caution">
    <text evidence="6">The sequence shown here is derived from an EMBL/GenBank/DDBJ whole genome shotgun (WGS) entry which is preliminary data.</text>
</comment>
<sequence>MKKKESTKDVILESASNLFKLQGYHGTGVSQIIEKSGAPKGSLYYHFPKGKEEIATEAVNLMKHHVVGLVLKDLSTKDNLVEAFQYHVNRLASLFDKNGIMDCLHMGVIASETAMTHESIRIACDAAYKDWQSLYANKLEEFGFESEKAKELSITINAMIEGACILSMTSKSGYPLRCIARQLPMLLAK</sequence>
<dbReference type="Proteomes" id="UP001342826">
    <property type="component" value="Unassembled WGS sequence"/>
</dbReference>